<evidence type="ECO:0000313" key="3">
    <source>
        <dbReference type="Proteomes" id="UP000582643"/>
    </source>
</evidence>
<evidence type="ECO:0000313" key="2">
    <source>
        <dbReference type="EMBL" id="MBB4984187.1"/>
    </source>
</evidence>
<keyword evidence="1" id="KW-0812">Transmembrane</keyword>
<dbReference type="RefSeq" id="WP_184931829.1">
    <property type="nucleotide sequence ID" value="NZ_JACHJY010000007.1"/>
</dbReference>
<accession>A0A7W7U368</accession>
<organism evidence="2 3">
    <name type="scientific">Streptomyces nymphaeiformis</name>
    <dbReference type="NCBI Taxonomy" id="2663842"/>
    <lineage>
        <taxon>Bacteria</taxon>
        <taxon>Bacillati</taxon>
        <taxon>Actinomycetota</taxon>
        <taxon>Actinomycetes</taxon>
        <taxon>Kitasatosporales</taxon>
        <taxon>Streptomycetaceae</taxon>
        <taxon>Streptomyces</taxon>
    </lineage>
</organism>
<keyword evidence="3" id="KW-1185">Reference proteome</keyword>
<keyword evidence="1" id="KW-1133">Transmembrane helix</keyword>
<gene>
    <name evidence="2" type="ORF">GGE06_005133</name>
</gene>
<keyword evidence="1" id="KW-0472">Membrane</keyword>
<dbReference type="AlphaFoldDB" id="A0A7W7U368"/>
<feature type="transmembrane region" description="Helical" evidence="1">
    <location>
        <begin position="86"/>
        <end position="107"/>
    </location>
</feature>
<feature type="transmembrane region" description="Helical" evidence="1">
    <location>
        <begin position="54"/>
        <end position="74"/>
    </location>
</feature>
<evidence type="ECO:0000256" key="1">
    <source>
        <dbReference type="SAM" id="Phobius"/>
    </source>
</evidence>
<dbReference type="Proteomes" id="UP000582643">
    <property type="component" value="Unassembled WGS sequence"/>
</dbReference>
<proteinExistence type="predicted"/>
<dbReference type="EMBL" id="JACHJY010000007">
    <property type="protein sequence ID" value="MBB4984187.1"/>
    <property type="molecule type" value="Genomic_DNA"/>
</dbReference>
<protein>
    <submittedName>
        <fullName evidence="2">Uncharacterized protein</fullName>
    </submittedName>
</protein>
<comment type="caution">
    <text evidence="2">The sequence shown here is derived from an EMBL/GenBank/DDBJ whole genome shotgun (WGS) entry which is preliminary data.</text>
</comment>
<sequence length="162" mass="16777">MPTSAVPSASASPCSRRQTASWEHIKIAGLIALGLLAAFDFLPRFNDPALPPLVSLLFLAAVDGLIALTVAAIIGLRSVPFEGDGFWPLLAPVIAVRAVAVLVSGGLGVPQGPAAICLSACAPLLLVGSVALYFLVTKHITGFAGHGERDFNRDPTQCGDHR</sequence>
<reference evidence="2 3" key="1">
    <citation type="submission" date="2020-08" db="EMBL/GenBank/DDBJ databases">
        <title>Genomic Encyclopedia of Type Strains, Phase III (KMG-III): the genomes of soil and plant-associated and newly described type strains.</title>
        <authorList>
            <person name="Whitman W."/>
        </authorList>
    </citation>
    <scope>NUCLEOTIDE SEQUENCE [LARGE SCALE GENOMIC DNA]</scope>
    <source>
        <strain evidence="2 3">SFB5A</strain>
    </source>
</reference>
<feature type="transmembrane region" description="Helical" evidence="1">
    <location>
        <begin position="25"/>
        <end position="42"/>
    </location>
</feature>
<name>A0A7W7U368_9ACTN</name>
<feature type="transmembrane region" description="Helical" evidence="1">
    <location>
        <begin position="113"/>
        <end position="136"/>
    </location>
</feature>